<dbReference type="Pfam" id="PF13417">
    <property type="entry name" value="GST_N_3"/>
    <property type="match status" value="1"/>
</dbReference>
<comment type="caution">
    <text evidence="4">The sequence shown here is derived from an EMBL/GenBank/DDBJ whole genome shotgun (WGS) entry which is preliminary data.</text>
</comment>
<keyword evidence="5" id="KW-1185">Reference proteome</keyword>
<dbReference type="PANTHER" id="PTHR44051">
    <property type="entry name" value="GLUTATHIONE S-TRANSFERASE-RELATED"/>
    <property type="match status" value="1"/>
</dbReference>
<dbReference type="Pfam" id="PF00043">
    <property type="entry name" value="GST_C"/>
    <property type="match status" value="1"/>
</dbReference>
<dbReference type="InterPro" id="IPR040079">
    <property type="entry name" value="Glutathione_S-Trfase"/>
</dbReference>
<dbReference type="Gene3D" id="3.40.30.10">
    <property type="entry name" value="Glutaredoxin"/>
    <property type="match status" value="1"/>
</dbReference>
<dbReference type="Gene3D" id="1.20.1050.10">
    <property type="match status" value="1"/>
</dbReference>
<dbReference type="InterPro" id="IPR004045">
    <property type="entry name" value="Glutathione_S-Trfase_N"/>
</dbReference>
<sequence length="251" mass="28570">MNSSRPAMSEDLKPFELYYRGPSPNPWKVAIVLEELGLPWKFVEVQADELKKEPYLSLNPNGRVPALVDPNKSITLWESGAIIDYLIAEYDASAKLHYPRTAATLVPSYQTRCWEHFQMSGQGPYFGQKNWFSYAHPEKLPSAIERYANEIRRVTGVLDAHLAKHGTPFLVGDRATYADLMFVPYYKSVPFVIAPEIDLAEYRTFYAWLERLYARPAVAQVMGEWERQMVAALATRKSQKEEAAATAGKTE</sequence>
<feature type="domain" description="GST N-terminal" evidence="2">
    <location>
        <begin position="13"/>
        <end position="94"/>
    </location>
</feature>
<comment type="similarity">
    <text evidence="1">Belongs to the GST superfamily.</text>
</comment>
<dbReference type="SFLD" id="SFLDG01151">
    <property type="entry name" value="Main.2:_Nu-like"/>
    <property type="match status" value="1"/>
</dbReference>
<dbReference type="EMBL" id="JAZHXJ010000554">
    <property type="protein sequence ID" value="KAL1857571.1"/>
    <property type="molecule type" value="Genomic_DNA"/>
</dbReference>
<dbReference type="SUPFAM" id="SSF52833">
    <property type="entry name" value="Thioredoxin-like"/>
    <property type="match status" value="1"/>
</dbReference>
<dbReference type="PROSITE" id="PS50404">
    <property type="entry name" value="GST_NTER"/>
    <property type="match status" value="1"/>
</dbReference>
<evidence type="ECO:0000313" key="4">
    <source>
        <dbReference type="EMBL" id="KAL1857571.1"/>
    </source>
</evidence>
<protein>
    <recommendedName>
        <fullName evidence="6">Glutathione S-transferase</fullName>
    </recommendedName>
</protein>
<evidence type="ECO:0000259" key="3">
    <source>
        <dbReference type="PROSITE" id="PS50405"/>
    </source>
</evidence>
<evidence type="ECO:0000313" key="5">
    <source>
        <dbReference type="Proteomes" id="UP001586593"/>
    </source>
</evidence>
<feature type="domain" description="GST C-terminal" evidence="3">
    <location>
        <begin position="104"/>
        <end position="233"/>
    </location>
</feature>
<dbReference type="InterPro" id="IPR004046">
    <property type="entry name" value="GST_C"/>
</dbReference>
<dbReference type="InterPro" id="IPR010987">
    <property type="entry name" value="Glutathione-S-Trfase_C-like"/>
</dbReference>
<dbReference type="SFLD" id="SFLDG00358">
    <property type="entry name" value="Main_(cytGST)"/>
    <property type="match status" value="1"/>
</dbReference>
<evidence type="ECO:0000259" key="2">
    <source>
        <dbReference type="PROSITE" id="PS50404"/>
    </source>
</evidence>
<dbReference type="PANTHER" id="PTHR44051:SF3">
    <property type="entry name" value="TRANSCRIPTIONAL REGULATOR URE2"/>
    <property type="match status" value="1"/>
</dbReference>
<organism evidence="4 5">
    <name type="scientific">Phialemonium thermophilum</name>
    <dbReference type="NCBI Taxonomy" id="223376"/>
    <lineage>
        <taxon>Eukaryota</taxon>
        <taxon>Fungi</taxon>
        <taxon>Dikarya</taxon>
        <taxon>Ascomycota</taxon>
        <taxon>Pezizomycotina</taxon>
        <taxon>Sordariomycetes</taxon>
        <taxon>Sordariomycetidae</taxon>
        <taxon>Cephalothecales</taxon>
        <taxon>Cephalothecaceae</taxon>
        <taxon>Phialemonium</taxon>
    </lineage>
</organism>
<evidence type="ECO:0000256" key="1">
    <source>
        <dbReference type="ARBA" id="ARBA00007409"/>
    </source>
</evidence>
<dbReference type="InterPro" id="IPR036249">
    <property type="entry name" value="Thioredoxin-like_sf"/>
</dbReference>
<proteinExistence type="inferred from homology"/>
<dbReference type="InterPro" id="IPR036282">
    <property type="entry name" value="Glutathione-S-Trfase_C_sf"/>
</dbReference>
<evidence type="ECO:0008006" key="6">
    <source>
        <dbReference type="Google" id="ProtNLM"/>
    </source>
</evidence>
<name>A0ABR3WB44_9PEZI</name>
<dbReference type="Proteomes" id="UP001586593">
    <property type="component" value="Unassembled WGS sequence"/>
</dbReference>
<gene>
    <name evidence="4" type="ORF">VTK73DRAFT_8034</name>
</gene>
<accession>A0ABR3WB44</accession>
<dbReference type="SFLD" id="SFLDS00019">
    <property type="entry name" value="Glutathione_Transferase_(cytos"/>
    <property type="match status" value="1"/>
</dbReference>
<dbReference type="CDD" id="cd03048">
    <property type="entry name" value="GST_N_Ure2p_like"/>
    <property type="match status" value="1"/>
</dbReference>
<dbReference type="PROSITE" id="PS50405">
    <property type="entry name" value="GST_CTER"/>
    <property type="match status" value="1"/>
</dbReference>
<dbReference type="SUPFAM" id="SSF47616">
    <property type="entry name" value="GST C-terminal domain-like"/>
    <property type="match status" value="1"/>
</dbReference>
<reference evidence="4 5" key="1">
    <citation type="journal article" date="2024" name="Commun. Biol.">
        <title>Comparative genomic analysis of thermophilic fungi reveals convergent evolutionary adaptations and gene losses.</title>
        <authorList>
            <person name="Steindorff A.S."/>
            <person name="Aguilar-Pontes M.V."/>
            <person name="Robinson A.J."/>
            <person name="Andreopoulos B."/>
            <person name="LaButti K."/>
            <person name="Kuo A."/>
            <person name="Mondo S."/>
            <person name="Riley R."/>
            <person name="Otillar R."/>
            <person name="Haridas S."/>
            <person name="Lipzen A."/>
            <person name="Grimwood J."/>
            <person name="Schmutz J."/>
            <person name="Clum A."/>
            <person name="Reid I.D."/>
            <person name="Moisan M.C."/>
            <person name="Butler G."/>
            <person name="Nguyen T.T.M."/>
            <person name="Dewar K."/>
            <person name="Conant G."/>
            <person name="Drula E."/>
            <person name="Henrissat B."/>
            <person name="Hansel C."/>
            <person name="Singer S."/>
            <person name="Hutchinson M.I."/>
            <person name="de Vries R.P."/>
            <person name="Natvig D.O."/>
            <person name="Powell A.J."/>
            <person name="Tsang A."/>
            <person name="Grigoriev I.V."/>
        </authorList>
    </citation>
    <scope>NUCLEOTIDE SEQUENCE [LARGE SCALE GENOMIC DNA]</scope>
    <source>
        <strain evidence="4 5">ATCC 24622</strain>
    </source>
</reference>